<organism evidence="3 4">
    <name type="scientific">Arthrobacter woluwensis</name>
    <dbReference type="NCBI Taxonomy" id="156980"/>
    <lineage>
        <taxon>Bacteria</taxon>
        <taxon>Bacillati</taxon>
        <taxon>Actinomycetota</taxon>
        <taxon>Actinomycetes</taxon>
        <taxon>Micrococcales</taxon>
        <taxon>Micrococcaceae</taxon>
        <taxon>Arthrobacter</taxon>
    </lineage>
</organism>
<dbReference type="PANTHER" id="PTHR24321:SF8">
    <property type="entry name" value="ESTRADIOL 17-BETA-DEHYDROGENASE 8-RELATED"/>
    <property type="match status" value="1"/>
</dbReference>
<dbReference type="PRINTS" id="PR00080">
    <property type="entry name" value="SDRFAMILY"/>
</dbReference>
<gene>
    <name evidence="3" type="ORF">SAMN04489745_1957</name>
</gene>
<dbReference type="SUPFAM" id="SSF51735">
    <property type="entry name" value="NAD(P)-binding Rossmann-fold domains"/>
    <property type="match status" value="1"/>
</dbReference>
<dbReference type="EMBL" id="FNSN01000003">
    <property type="protein sequence ID" value="SEC05916.1"/>
    <property type="molecule type" value="Genomic_DNA"/>
</dbReference>
<dbReference type="PROSITE" id="PS00061">
    <property type="entry name" value="ADH_SHORT"/>
    <property type="match status" value="1"/>
</dbReference>
<dbReference type="FunFam" id="3.40.50.720:FF:000084">
    <property type="entry name" value="Short-chain dehydrogenase reductase"/>
    <property type="match status" value="1"/>
</dbReference>
<comment type="similarity">
    <text evidence="1">Belongs to the short-chain dehydrogenases/reductases (SDR) family.</text>
</comment>
<dbReference type="CDD" id="cd05233">
    <property type="entry name" value="SDR_c"/>
    <property type="match status" value="1"/>
</dbReference>
<reference evidence="3 4" key="1">
    <citation type="submission" date="2016-10" db="EMBL/GenBank/DDBJ databases">
        <authorList>
            <person name="de Groot N.N."/>
        </authorList>
    </citation>
    <scope>NUCLEOTIDE SEQUENCE [LARGE SCALE GENOMIC DNA]</scope>
    <source>
        <strain evidence="3 4">DSM 10495</strain>
    </source>
</reference>
<dbReference type="Pfam" id="PF13561">
    <property type="entry name" value="adh_short_C2"/>
    <property type="match status" value="1"/>
</dbReference>
<name>A0A1H4PEP0_9MICC</name>
<accession>A0A1H4PEP0</accession>
<protein>
    <submittedName>
        <fullName evidence="3">NAD(P)-dependent dehydrogenase, short-chain alcohol dehydrogenase family</fullName>
    </submittedName>
</protein>
<dbReference type="Proteomes" id="UP000182652">
    <property type="component" value="Unassembled WGS sequence"/>
</dbReference>
<evidence type="ECO:0000256" key="2">
    <source>
        <dbReference type="ARBA" id="ARBA00023002"/>
    </source>
</evidence>
<dbReference type="InterPro" id="IPR036291">
    <property type="entry name" value="NAD(P)-bd_dom_sf"/>
</dbReference>
<sequence length="273" mass="27862">MNAGLSGRFAVVTGAASGIGRAVCAALLDEGCSVAGLDRDQAALDRAAREFAASPLPVEDSLLPASDDGAPAPAAAGFVPLCLDLCDEAAVQAAFASLAERFGSLDLLVSCAGVSGPVGTPLEDTDLREWRMVLDVNLLAPFLVLKHALPLLLEGRQPAVVLLASDSAVVAAPGMAPYCASKAGLVQLGRAVAVEWAGHGIRVNALCPSVVDTPMSRTDLEKPGGFADAAFPVQSPEQVAQQVLFLLSPRSGPVNGTTLLSDFAYSARSAFPA</sequence>
<dbReference type="InterPro" id="IPR002347">
    <property type="entry name" value="SDR_fam"/>
</dbReference>
<keyword evidence="2" id="KW-0560">Oxidoreductase</keyword>
<dbReference type="AlphaFoldDB" id="A0A1H4PEP0"/>
<evidence type="ECO:0000256" key="1">
    <source>
        <dbReference type="ARBA" id="ARBA00006484"/>
    </source>
</evidence>
<keyword evidence="4" id="KW-1185">Reference proteome</keyword>
<dbReference type="GO" id="GO:0016491">
    <property type="term" value="F:oxidoreductase activity"/>
    <property type="evidence" value="ECO:0007669"/>
    <property type="project" value="UniProtKB-KW"/>
</dbReference>
<dbReference type="STRING" id="156980.SAMN04489745_1957"/>
<dbReference type="RefSeq" id="WP_066212167.1">
    <property type="nucleotide sequence ID" value="NZ_FNSN01000003.1"/>
</dbReference>
<dbReference type="Gene3D" id="3.40.50.720">
    <property type="entry name" value="NAD(P)-binding Rossmann-like Domain"/>
    <property type="match status" value="1"/>
</dbReference>
<dbReference type="InterPro" id="IPR020904">
    <property type="entry name" value="Sc_DH/Rdtase_CS"/>
</dbReference>
<proteinExistence type="inferred from homology"/>
<evidence type="ECO:0000313" key="3">
    <source>
        <dbReference type="EMBL" id="SEC05916.1"/>
    </source>
</evidence>
<dbReference type="PRINTS" id="PR00081">
    <property type="entry name" value="GDHRDH"/>
</dbReference>
<dbReference type="PANTHER" id="PTHR24321">
    <property type="entry name" value="DEHYDROGENASES, SHORT CHAIN"/>
    <property type="match status" value="1"/>
</dbReference>
<evidence type="ECO:0000313" key="4">
    <source>
        <dbReference type="Proteomes" id="UP000182652"/>
    </source>
</evidence>